<dbReference type="Pfam" id="PF00287">
    <property type="entry name" value="Na_K-ATPase"/>
    <property type="match status" value="1"/>
</dbReference>
<evidence type="ECO:0000256" key="6">
    <source>
        <dbReference type="ARBA" id="ARBA00023136"/>
    </source>
</evidence>
<dbReference type="InterPro" id="IPR000402">
    <property type="entry name" value="Na/K_ATPase_sub_beta"/>
</dbReference>
<reference evidence="8 9" key="1">
    <citation type="submission" date="2023-03" db="EMBL/GenBank/DDBJ databases">
        <title>Genome insight into feeding habits of ladybird beetles.</title>
        <authorList>
            <person name="Li H.-S."/>
            <person name="Huang Y.-H."/>
            <person name="Pang H."/>
        </authorList>
    </citation>
    <scope>NUCLEOTIDE SEQUENCE [LARGE SCALE GENOMIC DNA]</scope>
    <source>
        <strain evidence="8">SYSU_2023b</strain>
        <tissue evidence="8">Whole body</tissue>
    </source>
</reference>
<comment type="similarity">
    <text evidence="2">Belongs to the X(+)/potassium ATPases subunit beta family.</text>
</comment>
<dbReference type="GO" id="GO:0006883">
    <property type="term" value="P:intracellular sodium ion homeostasis"/>
    <property type="evidence" value="ECO:0007669"/>
    <property type="project" value="TreeGrafter"/>
</dbReference>
<dbReference type="PANTHER" id="PTHR11523:SF28">
    <property type="entry name" value="NA_K-ATPASE BETA SUBUNIT ISOFORM 4-RELATED"/>
    <property type="match status" value="1"/>
</dbReference>
<proteinExistence type="inferred from homology"/>
<name>A0AAW1UZ88_9CUCU</name>
<evidence type="ECO:0000313" key="8">
    <source>
        <dbReference type="EMBL" id="KAK9888424.1"/>
    </source>
</evidence>
<dbReference type="GO" id="GO:0005890">
    <property type="term" value="C:sodium:potassium-exchanging ATPase complex"/>
    <property type="evidence" value="ECO:0007669"/>
    <property type="project" value="InterPro"/>
</dbReference>
<dbReference type="PANTHER" id="PTHR11523">
    <property type="entry name" value="SODIUM/POTASSIUM-DEPENDENT ATPASE BETA SUBUNIT"/>
    <property type="match status" value="1"/>
</dbReference>
<keyword evidence="6 7" id="KW-0472">Membrane</keyword>
<protein>
    <recommendedName>
        <fullName evidence="10">Sodium/potassium-transporting ATPase subunit beta</fullName>
    </recommendedName>
</protein>
<gene>
    <name evidence="8" type="ORF">WA026_000672</name>
</gene>
<evidence type="ECO:0000256" key="4">
    <source>
        <dbReference type="ARBA" id="ARBA00022968"/>
    </source>
</evidence>
<dbReference type="InterPro" id="IPR038702">
    <property type="entry name" value="Na/K_ATPase_sub_beta_sf"/>
</dbReference>
<dbReference type="EMBL" id="JARQZJ010000121">
    <property type="protein sequence ID" value="KAK9888424.1"/>
    <property type="molecule type" value="Genomic_DNA"/>
</dbReference>
<keyword evidence="3 7" id="KW-0812">Transmembrane</keyword>
<comment type="caution">
    <text evidence="8">The sequence shown here is derived from an EMBL/GenBank/DDBJ whole genome shotgun (WGS) entry which is preliminary data.</text>
</comment>
<dbReference type="Proteomes" id="UP001431783">
    <property type="component" value="Unassembled WGS sequence"/>
</dbReference>
<keyword evidence="4" id="KW-0735">Signal-anchor</keyword>
<dbReference type="GO" id="GO:0001671">
    <property type="term" value="F:ATPase activator activity"/>
    <property type="evidence" value="ECO:0007669"/>
    <property type="project" value="TreeGrafter"/>
</dbReference>
<evidence type="ECO:0000256" key="5">
    <source>
        <dbReference type="ARBA" id="ARBA00022989"/>
    </source>
</evidence>
<evidence type="ECO:0000256" key="7">
    <source>
        <dbReference type="SAM" id="Phobius"/>
    </source>
</evidence>
<evidence type="ECO:0000256" key="3">
    <source>
        <dbReference type="ARBA" id="ARBA00022692"/>
    </source>
</evidence>
<feature type="transmembrane region" description="Helical" evidence="7">
    <location>
        <begin position="57"/>
        <end position="81"/>
    </location>
</feature>
<evidence type="ECO:0000313" key="9">
    <source>
        <dbReference type="Proteomes" id="UP001431783"/>
    </source>
</evidence>
<sequence length="318" mass="37584">MSKLLRGNSDSDSEIYYDNSVDDPSKNAWHSTWTYIYNPQKKTCCARTLKQWMIMGCYYIVYTIFIVSLFFGFLYGCWIAIKLITEKYPLIDKKYLLDDAFPGLGVVPKIVHSKYPIIWYSADPDEQMTESFYVEQIDDFFEKYKKADRDKYSNCESGKDDSKPCYFDLSSLGDCSEKGYQYTNYSLCFFLKLNRLMDWKPVFYENEKELIHLKHKHVIKPILESAKENIIYVQCDGRNYWDKEYLGNITYYPQKGFNGKYFPYKGEENYLPPLIGLKLNNVTTGVVIHIGCQLWLKNMKEKLNHVHLKIFVDNTLPY</sequence>
<evidence type="ECO:0000256" key="1">
    <source>
        <dbReference type="ARBA" id="ARBA00004606"/>
    </source>
</evidence>
<evidence type="ECO:0008006" key="10">
    <source>
        <dbReference type="Google" id="ProtNLM"/>
    </source>
</evidence>
<keyword evidence="5 7" id="KW-1133">Transmembrane helix</keyword>
<evidence type="ECO:0000256" key="2">
    <source>
        <dbReference type="ARBA" id="ARBA00005876"/>
    </source>
</evidence>
<dbReference type="GO" id="GO:0036376">
    <property type="term" value="P:sodium ion export across plasma membrane"/>
    <property type="evidence" value="ECO:0007669"/>
    <property type="project" value="TreeGrafter"/>
</dbReference>
<dbReference type="Gene3D" id="2.60.40.1660">
    <property type="entry name" value="Na, k-atpase alpha subunit"/>
    <property type="match status" value="1"/>
</dbReference>
<comment type="subcellular location">
    <subcellularLocation>
        <location evidence="1">Membrane</location>
        <topology evidence="1">Single-pass type II membrane protein</topology>
    </subcellularLocation>
</comment>
<keyword evidence="9" id="KW-1185">Reference proteome</keyword>
<organism evidence="8 9">
    <name type="scientific">Henosepilachna vigintioctopunctata</name>
    <dbReference type="NCBI Taxonomy" id="420089"/>
    <lineage>
        <taxon>Eukaryota</taxon>
        <taxon>Metazoa</taxon>
        <taxon>Ecdysozoa</taxon>
        <taxon>Arthropoda</taxon>
        <taxon>Hexapoda</taxon>
        <taxon>Insecta</taxon>
        <taxon>Pterygota</taxon>
        <taxon>Neoptera</taxon>
        <taxon>Endopterygota</taxon>
        <taxon>Coleoptera</taxon>
        <taxon>Polyphaga</taxon>
        <taxon>Cucujiformia</taxon>
        <taxon>Coccinelloidea</taxon>
        <taxon>Coccinellidae</taxon>
        <taxon>Epilachninae</taxon>
        <taxon>Epilachnini</taxon>
        <taxon>Henosepilachna</taxon>
    </lineage>
</organism>
<dbReference type="AlphaFoldDB" id="A0AAW1UZ88"/>
<dbReference type="GO" id="GO:1990573">
    <property type="term" value="P:potassium ion import across plasma membrane"/>
    <property type="evidence" value="ECO:0007669"/>
    <property type="project" value="TreeGrafter"/>
</dbReference>
<dbReference type="GO" id="GO:0030007">
    <property type="term" value="P:intracellular potassium ion homeostasis"/>
    <property type="evidence" value="ECO:0007669"/>
    <property type="project" value="TreeGrafter"/>
</dbReference>
<accession>A0AAW1UZ88</accession>